<dbReference type="SUPFAM" id="SSF81822">
    <property type="entry name" value="RuBisCo LSMT C-terminal, substrate-binding domain"/>
    <property type="match status" value="1"/>
</dbReference>
<feature type="chain" id="PRO_5003870919" description="Rubisco LSMT substrate-binding domain-containing protein" evidence="4">
    <location>
        <begin position="18"/>
        <end position="536"/>
    </location>
</feature>
<dbReference type="EnsemblProtists" id="PYU1_T002977">
    <property type="protein sequence ID" value="PYU1_T002977"/>
    <property type="gene ID" value="PYU1_G002974"/>
</dbReference>
<dbReference type="InterPro" id="IPR015353">
    <property type="entry name" value="Rubisco_LSMT_subst-bd"/>
</dbReference>
<dbReference type="OMA" id="KAQWGGY"/>
<feature type="signal peptide" evidence="4">
    <location>
        <begin position="1"/>
        <end position="17"/>
    </location>
</feature>
<dbReference type="CDD" id="cd10527">
    <property type="entry name" value="SET_LSMT"/>
    <property type="match status" value="1"/>
</dbReference>
<protein>
    <recommendedName>
        <fullName evidence="5">Rubisco LSMT substrate-binding domain-containing protein</fullName>
    </recommendedName>
</protein>
<dbReference type="STRING" id="431595.K3WDD6"/>
<evidence type="ECO:0000256" key="1">
    <source>
        <dbReference type="ARBA" id="ARBA00022603"/>
    </source>
</evidence>
<keyword evidence="3" id="KW-0949">S-adenosyl-L-methionine</keyword>
<proteinExistence type="predicted"/>
<dbReference type="GO" id="GO:0016279">
    <property type="term" value="F:protein-lysine N-methyltransferase activity"/>
    <property type="evidence" value="ECO:0007669"/>
    <property type="project" value="TreeGrafter"/>
</dbReference>
<evidence type="ECO:0000259" key="5">
    <source>
        <dbReference type="Pfam" id="PF09273"/>
    </source>
</evidence>
<dbReference type="GO" id="GO:0032259">
    <property type="term" value="P:methylation"/>
    <property type="evidence" value="ECO:0007669"/>
    <property type="project" value="UniProtKB-KW"/>
</dbReference>
<dbReference type="InterPro" id="IPR050600">
    <property type="entry name" value="SETD3_SETD6_MTase"/>
</dbReference>
<dbReference type="PANTHER" id="PTHR13271">
    <property type="entry name" value="UNCHARACTERIZED PUTATIVE METHYLTRANSFERASE"/>
    <property type="match status" value="1"/>
</dbReference>
<dbReference type="EMBL" id="GL376628">
    <property type="status" value="NOT_ANNOTATED_CDS"/>
    <property type="molecule type" value="Genomic_DNA"/>
</dbReference>
<reference evidence="7" key="2">
    <citation type="submission" date="2010-04" db="EMBL/GenBank/DDBJ databases">
        <authorList>
            <person name="Buell R."/>
            <person name="Hamilton J."/>
            <person name="Hostetler J."/>
        </authorList>
    </citation>
    <scope>NUCLEOTIDE SEQUENCE [LARGE SCALE GENOMIC DNA]</scope>
    <source>
        <strain evidence="7">DAOM:BR144</strain>
    </source>
</reference>
<accession>K3WDD6</accession>
<dbReference type="VEuPathDB" id="FungiDB:PYU1_G002974"/>
<dbReference type="Pfam" id="PF09273">
    <property type="entry name" value="Rubis-subs-bind"/>
    <property type="match status" value="1"/>
</dbReference>
<feature type="domain" description="Rubisco LSMT substrate-binding" evidence="5">
    <location>
        <begin position="371"/>
        <end position="508"/>
    </location>
</feature>
<dbReference type="SUPFAM" id="SSF82199">
    <property type="entry name" value="SET domain"/>
    <property type="match status" value="1"/>
</dbReference>
<dbReference type="PANTHER" id="PTHR13271:SF148">
    <property type="entry name" value="SET DOMAIN-CONTAINING PROTEIN"/>
    <property type="match status" value="1"/>
</dbReference>
<dbReference type="HOGENOM" id="CLU_534711_0_0_1"/>
<reference evidence="7" key="1">
    <citation type="journal article" date="2010" name="Genome Biol.">
        <title>Genome sequence of the necrotrophic plant pathogen Pythium ultimum reveals original pathogenicity mechanisms and effector repertoire.</title>
        <authorList>
            <person name="Levesque C.A."/>
            <person name="Brouwer H."/>
            <person name="Cano L."/>
            <person name="Hamilton J.P."/>
            <person name="Holt C."/>
            <person name="Huitema E."/>
            <person name="Raffaele S."/>
            <person name="Robideau G.P."/>
            <person name="Thines M."/>
            <person name="Win J."/>
            <person name="Zerillo M.M."/>
            <person name="Beakes G.W."/>
            <person name="Boore J.L."/>
            <person name="Busam D."/>
            <person name="Dumas B."/>
            <person name="Ferriera S."/>
            <person name="Fuerstenberg S.I."/>
            <person name="Gachon C.M."/>
            <person name="Gaulin E."/>
            <person name="Govers F."/>
            <person name="Grenville-Briggs L."/>
            <person name="Horner N."/>
            <person name="Hostetler J."/>
            <person name="Jiang R.H."/>
            <person name="Johnson J."/>
            <person name="Krajaejun T."/>
            <person name="Lin H."/>
            <person name="Meijer H.J."/>
            <person name="Moore B."/>
            <person name="Morris P."/>
            <person name="Phuntmart V."/>
            <person name="Puiu D."/>
            <person name="Shetty J."/>
            <person name="Stajich J.E."/>
            <person name="Tripathy S."/>
            <person name="Wawra S."/>
            <person name="van West P."/>
            <person name="Whitty B.R."/>
            <person name="Coutinho P.M."/>
            <person name="Henrissat B."/>
            <person name="Martin F."/>
            <person name="Thomas P.D."/>
            <person name="Tyler B.M."/>
            <person name="De Vries R.P."/>
            <person name="Kamoun S."/>
            <person name="Yandell M."/>
            <person name="Tisserat N."/>
            <person name="Buell C.R."/>
        </authorList>
    </citation>
    <scope>NUCLEOTIDE SEQUENCE</scope>
    <source>
        <strain evidence="7">DAOM:BR144</strain>
    </source>
</reference>
<name>K3WDD6_GLOUD</name>
<dbReference type="Gene3D" id="3.90.1420.10">
    <property type="entry name" value="Rubisco LSMT, substrate-binding domain"/>
    <property type="match status" value="1"/>
</dbReference>
<evidence type="ECO:0000313" key="6">
    <source>
        <dbReference type="EnsemblProtists" id="PYU1_T002977"/>
    </source>
</evidence>
<dbReference type="InterPro" id="IPR046341">
    <property type="entry name" value="SET_dom_sf"/>
</dbReference>
<evidence type="ECO:0000256" key="4">
    <source>
        <dbReference type="SAM" id="SignalP"/>
    </source>
</evidence>
<keyword evidence="2" id="KW-0808">Transferase</keyword>
<evidence type="ECO:0000256" key="3">
    <source>
        <dbReference type="ARBA" id="ARBA00022691"/>
    </source>
</evidence>
<dbReference type="InParanoid" id="K3WDD6"/>
<dbReference type="Gene3D" id="3.90.1410.10">
    <property type="entry name" value="set domain protein methyltransferase, domain 1"/>
    <property type="match status" value="1"/>
</dbReference>
<dbReference type="AlphaFoldDB" id="K3WDD6"/>
<evidence type="ECO:0000256" key="2">
    <source>
        <dbReference type="ARBA" id="ARBA00022679"/>
    </source>
</evidence>
<reference evidence="6" key="3">
    <citation type="submission" date="2015-02" db="UniProtKB">
        <authorList>
            <consortium name="EnsemblProtists"/>
        </authorList>
    </citation>
    <scope>IDENTIFICATION</scope>
    <source>
        <strain evidence="6">DAOM BR144</strain>
    </source>
</reference>
<evidence type="ECO:0000313" key="7">
    <source>
        <dbReference type="Proteomes" id="UP000019132"/>
    </source>
</evidence>
<dbReference type="Proteomes" id="UP000019132">
    <property type="component" value="Unassembled WGS sequence"/>
</dbReference>
<dbReference type="InterPro" id="IPR036464">
    <property type="entry name" value="Rubisco_LSMT_subst-bd_sf"/>
</dbReference>
<keyword evidence="7" id="KW-1185">Reference proteome</keyword>
<keyword evidence="1" id="KW-0489">Methyltransferase</keyword>
<keyword evidence="4" id="KW-0732">Signal</keyword>
<sequence>MARTRLLLSLLCVATAASRLRFHGQVGGDTLSRNSFAVDAATSDATLFGSSSGPQVNYAFDGDESDDLDFEFELDLEDVDTTSKAQFAAAQQHAEVELDARSGGNVAYARPRTLQKIAPRTFNYGRGVGYETTQAVQSDELLFAVPLYQVMSLVSARKARIGVLLEVNPNLPPAVALAMHLLEERFLGVESNFSEYIERLSSIDAINSTIFYTQDELEMLEGSQIYRVTVARAKAVENFFSVLVGPVTSFAVDPPLFSKDEFTLENFRWALGIVWSRAFSVSGAEEDIVLAPVLDTIGACMDDSGCPKNRIEVHPSAQQLLVYASKDYAPGQEVLMDMSDKASTVLMLNYGFTRIVPSRALDQVDISIFLDPNDTLIDVKAFLLQSQNMSLNDSYVLHYGGEALDEKLTTSLKIKLLQGNEMGRFKDLLGVAAQAQAQDKDYTEPRRIVSLRNEYVFARAVLLTCKNLLQQYPTTLEHDQAALDAIQDPLGASRKTQILRMLVLEKQIVHHAMQLAQQQWTDLLLSDHPNLLRTDE</sequence>
<dbReference type="eggNOG" id="KOG1337">
    <property type="taxonomic scope" value="Eukaryota"/>
</dbReference>
<organism evidence="6 7">
    <name type="scientific">Globisporangium ultimum (strain ATCC 200006 / CBS 805.95 / DAOM BR144)</name>
    <name type="common">Pythium ultimum</name>
    <dbReference type="NCBI Taxonomy" id="431595"/>
    <lineage>
        <taxon>Eukaryota</taxon>
        <taxon>Sar</taxon>
        <taxon>Stramenopiles</taxon>
        <taxon>Oomycota</taxon>
        <taxon>Peronosporomycetes</taxon>
        <taxon>Pythiales</taxon>
        <taxon>Pythiaceae</taxon>
        <taxon>Globisporangium</taxon>
    </lineage>
</organism>